<dbReference type="AlphaFoldDB" id="A0A372ILA6"/>
<dbReference type="GO" id="GO:0009295">
    <property type="term" value="C:nucleoid"/>
    <property type="evidence" value="ECO:0007669"/>
    <property type="project" value="UniProtKB-SubCell"/>
</dbReference>
<keyword evidence="4 7" id="KW-0805">Transcription regulation</keyword>
<keyword evidence="5 7" id="KW-0238">DNA-binding</keyword>
<proteinExistence type="inferred from homology"/>
<feature type="domain" description="SpoVT-AbrB" evidence="8">
    <location>
        <begin position="80"/>
        <end position="123"/>
    </location>
</feature>
<dbReference type="GO" id="GO:0003700">
    <property type="term" value="F:DNA-binding transcription factor activity"/>
    <property type="evidence" value="ECO:0007669"/>
    <property type="project" value="UniProtKB-UniRule"/>
</dbReference>
<evidence type="ECO:0000256" key="5">
    <source>
        <dbReference type="ARBA" id="ARBA00023125"/>
    </source>
</evidence>
<dbReference type="OrthoDB" id="9807753at2"/>
<feature type="domain" description="SpoVT-AbrB" evidence="8">
    <location>
        <begin position="5"/>
        <end position="51"/>
    </location>
</feature>
<dbReference type="GO" id="GO:0000976">
    <property type="term" value="F:transcription cis-regulatory region binding"/>
    <property type="evidence" value="ECO:0007669"/>
    <property type="project" value="TreeGrafter"/>
</dbReference>
<dbReference type="InterPro" id="IPR007159">
    <property type="entry name" value="SpoVT-AbrB_dom"/>
</dbReference>
<dbReference type="RefSeq" id="WP_117302638.1">
    <property type="nucleotide sequence ID" value="NZ_QVQT02000006.1"/>
</dbReference>
<dbReference type="PANTHER" id="PTHR34701">
    <property type="entry name" value="TRANSCRIPTIONAL REGULATOR MRAZ"/>
    <property type="match status" value="1"/>
</dbReference>
<evidence type="ECO:0000256" key="7">
    <source>
        <dbReference type="HAMAP-Rule" id="MF_01008"/>
    </source>
</evidence>
<dbReference type="PANTHER" id="PTHR34701:SF1">
    <property type="entry name" value="TRANSCRIPTIONAL REGULATOR MRAZ"/>
    <property type="match status" value="1"/>
</dbReference>
<dbReference type="GO" id="GO:0005737">
    <property type="term" value="C:cytoplasm"/>
    <property type="evidence" value="ECO:0007669"/>
    <property type="project" value="UniProtKB-UniRule"/>
</dbReference>
<dbReference type="CDD" id="cd16320">
    <property type="entry name" value="MraZ_N"/>
    <property type="match status" value="1"/>
</dbReference>
<evidence type="ECO:0000256" key="3">
    <source>
        <dbReference type="ARBA" id="ARBA00022737"/>
    </source>
</evidence>
<dbReference type="GO" id="GO:2000143">
    <property type="term" value="P:negative regulation of DNA-templated transcription initiation"/>
    <property type="evidence" value="ECO:0007669"/>
    <property type="project" value="TreeGrafter"/>
</dbReference>
<dbReference type="InterPro" id="IPR003444">
    <property type="entry name" value="MraZ"/>
</dbReference>
<dbReference type="InterPro" id="IPR038619">
    <property type="entry name" value="MraZ_sf"/>
</dbReference>
<dbReference type="Pfam" id="PF02381">
    <property type="entry name" value="MraZ"/>
    <property type="match status" value="2"/>
</dbReference>
<gene>
    <name evidence="7" type="primary">mraZ</name>
    <name evidence="9" type="ORF">D0Y96_18020</name>
</gene>
<comment type="subunit">
    <text evidence="7">Forms oligomers.</text>
</comment>
<dbReference type="InterPro" id="IPR035642">
    <property type="entry name" value="MraZ_N"/>
</dbReference>
<comment type="subcellular location">
    <subcellularLocation>
        <location evidence="7">Cytoplasm</location>
        <location evidence="7">Nucleoid</location>
    </subcellularLocation>
</comment>
<name>A0A372ILA6_9BACT</name>
<dbReference type="Proteomes" id="UP000264702">
    <property type="component" value="Unassembled WGS sequence"/>
</dbReference>
<dbReference type="EMBL" id="QVQT01000006">
    <property type="protein sequence ID" value="RFU15541.1"/>
    <property type="molecule type" value="Genomic_DNA"/>
</dbReference>
<keyword evidence="3" id="KW-0677">Repeat</keyword>
<reference evidence="9 10" key="1">
    <citation type="submission" date="2018-08" db="EMBL/GenBank/DDBJ databases">
        <title>Acidipila sp. 4G-K13, an acidobacterium isolated from forest soil.</title>
        <authorList>
            <person name="Gao Z.-H."/>
            <person name="Qiu L.-H."/>
        </authorList>
    </citation>
    <scope>NUCLEOTIDE SEQUENCE [LARGE SCALE GENOMIC DNA]</scope>
    <source>
        <strain evidence="9 10">4G-K13</strain>
    </source>
</reference>
<dbReference type="InterPro" id="IPR037914">
    <property type="entry name" value="SpoVT-AbrB_sf"/>
</dbReference>
<dbReference type="InterPro" id="IPR035644">
    <property type="entry name" value="MraZ_C"/>
</dbReference>
<comment type="caution">
    <text evidence="9">The sequence shown here is derived from an EMBL/GenBank/DDBJ whole genome shotgun (WGS) entry which is preliminary data.</text>
</comment>
<keyword evidence="6 7" id="KW-0804">Transcription</keyword>
<dbReference type="CDD" id="cd16321">
    <property type="entry name" value="MraZ_C"/>
    <property type="match status" value="1"/>
</dbReference>
<dbReference type="PROSITE" id="PS51740">
    <property type="entry name" value="SPOVT_ABRB"/>
    <property type="match status" value="2"/>
</dbReference>
<evidence type="ECO:0000259" key="8">
    <source>
        <dbReference type="PROSITE" id="PS51740"/>
    </source>
</evidence>
<comment type="similarity">
    <text evidence="7">Belongs to the MraZ family.</text>
</comment>
<dbReference type="InterPro" id="IPR020603">
    <property type="entry name" value="MraZ_dom"/>
</dbReference>
<evidence type="ECO:0000313" key="10">
    <source>
        <dbReference type="Proteomes" id="UP000264702"/>
    </source>
</evidence>
<evidence type="ECO:0000256" key="2">
    <source>
        <dbReference type="ARBA" id="ARBA00022490"/>
    </source>
</evidence>
<organism evidence="9 10">
    <name type="scientific">Paracidobacterium acidisoli</name>
    <dbReference type="NCBI Taxonomy" id="2303751"/>
    <lineage>
        <taxon>Bacteria</taxon>
        <taxon>Pseudomonadati</taxon>
        <taxon>Acidobacteriota</taxon>
        <taxon>Terriglobia</taxon>
        <taxon>Terriglobales</taxon>
        <taxon>Acidobacteriaceae</taxon>
        <taxon>Paracidobacterium</taxon>
    </lineage>
</organism>
<sequence>MFRGNNPAKVDEKGRLKIPAEFRHGFDERGDIRFFITSRDGKRAEIHAMQDWEAIELKLAEIPDMNPAKKKLMDRVNYFGHTSEIDTQARVLIPQILRDKAKLTGDVLVIGKGKYLEVANREEYEREMEENELTVDDARELASLKL</sequence>
<evidence type="ECO:0000313" key="9">
    <source>
        <dbReference type="EMBL" id="RFU15541.1"/>
    </source>
</evidence>
<dbReference type="Gene3D" id="3.40.1550.20">
    <property type="entry name" value="Transcriptional regulator MraZ domain"/>
    <property type="match status" value="1"/>
</dbReference>
<accession>A0A372ILA6</accession>
<evidence type="ECO:0000256" key="4">
    <source>
        <dbReference type="ARBA" id="ARBA00023015"/>
    </source>
</evidence>
<protein>
    <recommendedName>
        <fullName evidence="1 7">Transcriptional regulator MraZ</fullName>
    </recommendedName>
</protein>
<dbReference type="HAMAP" id="MF_01008">
    <property type="entry name" value="MraZ"/>
    <property type="match status" value="1"/>
</dbReference>
<dbReference type="SUPFAM" id="SSF89447">
    <property type="entry name" value="AbrB/MazE/MraZ-like"/>
    <property type="match status" value="1"/>
</dbReference>
<evidence type="ECO:0000256" key="6">
    <source>
        <dbReference type="ARBA" id="ARBA00023163"/>
    </source>
</evidence>
<keyword evidence="2 7" id="KW-0963">Cytoplasm</keyword>
<keyword evidence="10" id="KW-1185">Reference proteome</keyword>
<evidence type="ECO:0000256" key="1">
    <source>
        <dbReference type="ARBA" id="ARBA00013860"/>
    </source>
</evidence>